<evidence type="ECO:0000256" key="1">
    <source>
        <dbReference type="ARBA" id="ARBA00009688"/>
    </source>
</evidence>
<dbReference type="InterPro" id="IPR039505">
    <property type="entry name" value="DRC1/2_N"/>
</dbReference>
<evidence type="ECO:0000259" key="6">
    <source>
        <dbReference type="Pfam" id="PF14775"/>
    </source>
</evidence>
<dbReference type="Pfam" id="PF14775">
    <property type="entry name" value="NYD-SP28_assoc"/>
    <property type="match status" value="1"/>
</dbReference>
<sequence length="813" mass="94976">MSSRRSTEIIEELEPQVTSSDPNERKLARRLRIERRWEALKKSKQSVQQVDKLVQGDEEFNEIQIQLKKSAELLEKFLIEGEEYITNVRVANDSREVDRRESEGLNKEKIYEQLDEEAQAASELFNNIANKWASIQRQNDPLQINEAIMEQKEKCDLLISQKDGIIAMLNEELRNADKQFAKDQRKQMEDVNTLSQRIEKQISFMRRAYREELNILENVIQHEREALIEVTDKKWEELFRKRENQEISNSKAKFEQVEEFDQRMESLRMDFQEHFRETKIKLENDIEELQRELEKIKALALLNSEKLDYNYQILKKREDENIIIKSQQKRRMNKLQDVINGLRTKISEYESRMSNKIKKLSESIKKLHKSIIDVEAKADHFAHVNDEKFHMLWEMNKNRTLAVLKKILDTDKILYEQQMGLEWDPPQNFIVDKKSLPSYRLAVNNVPAEFLHDGKSVESRSVGQILSVQTIFQDSESLDSNLQDNSNYMKVLKHILTRISDKSGFLAEKRLKELLKGYTDDQKNIVRLDNVFAAIGIQGIDYINVLFKHFQPYTYCPVCQGSMGTSASRIDSRTSASSQISSIFSRFGDASNFYIPELDDVIDAIRQPDVVLGSIISQLVNTEDLAEEPDSVSEASEHEAIEDICGVAGLEQYFADKTKDKVKAVSSKKKISSMRLTDLSACQFRHPLVISPVYVLRALKEFVASYYVRTSGVPTTGARLEKKRLTISRYLTERDIKTYWEKFRQNFGEDRVRVWNALLEGLKKYHEILKDRRTICDDVMRLRKENAELKRLLANYLDHHEFLTPTCANDRNP</sequence>
<dbReference type="GeneID" id="109536746"/>
<evidence type="ECO:0000313" key="7">
    <source>
        <dbReference type="EnsemblMetazoa" id="XP_019758657.1"/>
    </source>
</evidence>
<protein>
    <recommendedName>
        <fullName evidence="9">Dynein regulatory complex protein 1</fullName>
    </recommendedName>
</protein>
<dbReference type="GO" id="GO:0003352">
    <property type="term" value="P:regulation of cilium movement"/>
    <property type="evidence" value="ECO:0007669"/>
    <property type="project" value="TreeGrafter"/>
</dbReference>
<reference evidence="8" key="1">
    <citation type="journal article" date="2013" name="Genome Biol.">
        <title>Draft genome of the mountain pine beetle, Dendroctonus ponderosae Hopkins, a major forest pest.</title>
        <authorList>
            <person name="Keeling C.I."/>
            <person name="Yuen M.M."/>
            <person name="Liao N.Y."/>
            <person name="Docking T.R."/>
            <person name="Chan S.K."/>
            <person name="Taylor G.A."/>
            <person name="Palmquist D.L."/>
            <person name="Jackman S.D."/>
            <person name="Nguyen A."/>
            <person name="Li M."/>
            <person name="Henderson H."/>
            <person name="Janes J.K."/>
            <person name="Zhao Y."/>
            <person name="Pandoh P."/>
            <person name="Moore R."/>
            <person name="Sperling F.A."/>
            <person name="Huber D.P."/>
            <person name="Birol I."/>
            <person name="Jones S.J."/>
            <person name="Bohlmann J."/>
        </authorList>
    </citation>
    <scope>NUCLEOTIDE SEQUENCE</scope>
</reference>
<dbReference type="KEGG" id="dpa:109536746"/>
<dbReference type="Pfam" id="PF14772">
    <property type="entry name" value="NYD-SP28"/>
    <property type="match status" value="1"/>
</dbReference>
<organism evidence="7 8">
    <name type="scientific">Dendroctonus ponderosae</name>
    <name type="common">Mountain pine beetle</name>
    <dbReference type="NCBI Taxonomy" id="77166"/>
    <lineage>
        <taxon>Eukaryota</taxon>
        <taxon>Metazoa</taxon>
        <taxon>Ecdysozoa</taxon>
        <taxon>Arthropoda</taxon>
        <taxon>Hexapoda</taxon>
        <taxon>Insecta</taxon>
        <taxon>Pterygota</taxon>
        <taxon>Neoptera</taxon>
        <taxon>Endopterygota</taxon>
        <taxon>Coleoptera</taxon>
        <taxon>Polyphaga</taxon>
        <taxon>Cucujiformia</taxon>
        <taxon>Curculionidae</taxon>
        <taxon>Scolytinae</taxon>
        <taxon>Dendroctonus</taxon>
    </lineage>
</organism>
<evidence type="ECO:0000256" key="3">
    <source>
        <dbReference type="SAM" id="Coils"/>
    </source>
</evidence>
<dbReference type="GO" id="GO:0070286">
    <property type="term" value="P:axonemal dynein complex assembly"/>
    <property type="evidence" value="ECO:0007669"/>
    <property type="project" value="InterPro"/>
</dbReference>
<feature type="region of interest" description="Disordered" evidence="4">
    <location>
        <begin position="1"/>
        <end position="25"/>
    </location>
</feature>
<dbReference type="EnsemblMetazoa" id="XM_019903098.1">
    <property type="protein sequence ID" value="XP_019758657.1"/>
    <property type="gene ID" value="LOC109536746"/>
</dbReference>
<accession>A0AAR5PCQ2</accession>
<dbReference type="InterPro" id="IPR029440">
    <property type="entry name" value="DRC1_C"/>
</dbReference>
<proteinExistence type="inferred from homology"/>
<name>A0AAR5PCQ2_DENPD</name>
<feature type="coiled-coil region" evidence="3">
    <location>
        <begin position="166"/>
        <end position="226"/>
    </location>
</feature>
<keyword evidence="8" id="KW-1185">Reference proteome</keyword>
<dbReference type="PANTHER" id="PTHR21625:SF1">
    <property type="entry name" value="DYNEIN REGULATORY COMPLEX PROTEIN 1"/>
    <property type="match status" value="1"/>
</dbReference>
<feature type="domain" description="Dynein regulatory complex protein 1 C-terminal" evidence="6">
    <location>
        <begin position="739"/>
        <end position="797"/>
    </location>
</feature>
<evidence type="ECO:0000313" key="8">
    <source>
        <dbReference type="Proteomes" id="UP000019118"/>
    </source>
</evidence>
<evidence type="ECO:0000256" key="4">
    <source>
        <dbReference type="SAM" id="MobiDB-lite"/>
    </source>
</evidence>
<dbReference type="GO" id="GO:0060285">
    <property type="term" value="P:cilium-dependent cell motility"/>
    <property type="evidence" value="ECO:0007669"/>
    <property type="project" value="TreeGrafter"/>
</dbReference>
<evidence type="ECO:0000259" key="5">
    <source>
        <dbReference type="Pfam" id="PF14772"/>
    </source>
</evidence>
<dbReference type="InterPro" id="IPR039750">
    <property type="entry name" value="DRC1/DRC2"/>
</dbReference>
<dbReference type="PANTHER" id="PTHR21625">
    <property type="entry name" value="NYD-SP28 PROTEIN"/>
    <property type="match status" value="1"/>
</dbReference>
<dbReference type="GO" id="GO:0005858">
    <property type="term" value="C:axonemal dynein complex"/>
    <property type="evidence" value="ECO:0007669"/>
    <property type="project" value="InterPro"/>
</dbReference>
<dbReference type="AlphaFoldDB" id="A0AAR5PCQ2"/>
<keyword evidence="2 3" id="KW-0175">Coiled coil</keyword>
<evidence type="ECO:0008006" key="9">
    <source>
        <dbReference type="Google" id="ProtNLM"/>
    </source>
</evidence>
<comment type="similarity">
    <text evidence="1">Belongs to the DRC1 family.</text>
</comment>
<evidence type="ECO:0000256" key="2">
    <source>
        <dbReference type="ARBA" id="ARBA00023054"/>
    </source>
</evidence>
<dbReference type="Proteomes" id="UP000019118">
    <property type="component" value="Unassembled WGS sequence"/>
</dbReference>
<reference evidence="7" key="2">
    <citation type="submission" date="2024-08" db="UniProtKB">
        <authorList>
            <consortium name="EnsemblMetazoa"/>
        </authorList>
    </citation>
    <scope>IDENTIFICATION</scope>
</reference>
<feature type="domain" description="Dynein regulatory complex protein 1/2 N-terminal" evidence="5">
    <location>
        <begin position="90"/>
        <end position="191"/>
    </location>
</feature>
<feature type="coiled-coil region" evidence="3">
    <location>
        <begin position="272"/>
        <end position="377"/>
    </location>
</feature>